<dbReference type="PANTHER" id="PTHR30457">
    <property type="entry name" value="5'-NUCLEOTIDASE SURE"/>
    <property type="match status" value="1"/>
</dbReference>
<keyword evidence="4 7" id="KW-0479">Metal-binding</keyword>
<dbReference type="NCBIfam" id="TIGR00087">
    <property type="entry name" value="surE"/>
    <property type="match status" value="1"/>
</dbReference>
<dbReference type="Proteomes" id="UP000016649">
    <property type="component" value="Unassembled WGS sequence"/>
</dbReference>
<dbReference type="InterPro" id="IPR030048">
    <property type="entry name" value="SurE"/>
</dbReference>
<evidence type="ECO:0000313" key="10">
    <source>
        <dbReference type="Proteomes" id="UP000016649"/>
    </source>
</evidence>
<feature type="binding site" evidence="7">
    <location>
        <position position="9"/>
    </location>
    <ligand>
        <name>a divalent metal cation</name>
        <dbReference type="ChEBI" id="CHEBI:60240"/>
    </ligand>
</feature>
<dbReference type="EC" id="3.1.3.5" evidence="7"/>
<dbReference type="EMBL" id="AWVH01000039">
    <property type="protein sequence ID" value="ERJ91960.1"/>
    <property type="molecule type" value="Genomic_DNA"/>
</dbReference>
<evidence type="ECO:0000256" key="5">
    <source>
        <dbReference type="ARBA" id="ARBA00022741"/>
    </source>
</evidence>
<keyword evidence="3 7" id="KW-0963">Cytoplasm</keyword>
<keyword evidence="10" id="KW-1185">Reference proteome</keyword>
<name>A0ABN0NX89_TRELE</name>
<evidence type="ECO:0000256" key="3">
    <source>
        <dbReference type="ARBA" id="ARBA00022490"/>
    </source>
</evidence>
<keyword evidence="5 7" id="KW-0547">Nucleotide-binding</keyword>
<comment type="function">
    <text evidence="7">Nucleotidase that shows phosphatase activity on nucleoside 5'-monophosphates.</text>
</comment>
<feature type="binding site" evidence="7">
    <location>
        <position position="91"/>
    </location>
    <ligand>
        <name>a divalent metal cation</name>
        <dbReference type="ChEBI" id="CHEBI:60240"/>
    </ligand>
</feature>
<evidence type="ECO:0000256" key="1">
    <source>
        <dbReference type="ARBA" id="ARBA00000815"/>
    </source>
</evidence>
<comment type="cofactor">
    <cofactor evidence="7">
        <name>a divalent metal cation</name>
        <dbReference type="ChEBI" id="CHEBI:60240"/>
    </cofactor>
    <text evidence="7">Binds 1 divalent metal cation per subunit.</text>
</comment>
<evidence type="ECO:0000259" key="8">
    <source>
        <dbReference type="Pfam" id="PF01975"/>
    </source>
</evidence>
<evidence type="ECO:0000256" key="6">
    <source>
        <dbReference type="ARBA" id="ARBA00022801"/>
    </source>
</evidence>
<evidence type="ECO:0000256" key="2">
    <source>
        <dbReference type="ARBA" id="ARBA00011062"/>
    </source>
</evidence>
<sequence length="250" mass="26978">MVVLLTNDDGYGAAGLEVLAKTLACVHEVWVVAPDRDRSGVSHGFTMSEPLRIKKMGERMFKCSGLPANCTDVGTKKLMGKTPDAVIAGINRGANIGTDILYSGTAAGARQASLHGIPGIAVSLESDTGEWNYDPLARFVCDNLEKLVTLCERDVFVNINAQDAPSYAGWKMTVPSRRDYNDSAQLIDAPDGHVYSFFQGGDINTPRESDNDYNAVQEGFISISRVLSQPCGARTAEIPADFFGGDMFCR</sequence>
<evidence type="ECO:0000256" key="4">
    <source>
        <dbReference type="ARBA" id="ARBA00022723"/>
    </source>
</evidence>
<keyword evidence="6 7" id="KW-0378">Hydrolase</keyword>
<reference evidence="9 10" key="1">
    <citation type="submission" date="2013-08" db="EMBL/GenBank/DDBJ databases">
        <authorList>
            <person name="Weinstock G."/>
            <person name="Sodergren E."/>
            <person name="Wylie T."/>
            <person name="Fulton L."/>
            <person name="Fulton R."/>
            <person name="Fronick C."/>
            <person name="O'Laughlin M."/>
            <person name="Godfrey J."/>
            <person name="Miner T."/>
            <person name="Herter B."/>
            <person name="Appelbaum E."/>
            <person name="Cordes M."/>
            <person name="Lek S."/>
            <person name="Wollam A."/>
            <person name="Pepin K.H."/>
            <person name="Palsikar V.B."/>
            <person name="Mitreva M."/>
            <person name="Wilson R.K."/>
        </authorList>
    </citation>
    <scope>NUCLEOTIDE SEQUENCE [LARGE SCALE GENOMIC DNA]</scope>
    <source>
        <strain evidence="9 10">ATCC 700332</strain>
    </source>
</reference>
<gene>
    <name evidence="7" type="primary">surE</name>
    <name evidence="9" type="ORF">HMPREF9193_01618</name>
</gene>
<dbReference type="InterPro" id="IPR036523">
    <property type="entry name" value="SurE-like_sf"/>
</dbReference>
<accession>A0ABN0NX89</accession>
<comment type="similarity">
    <text evidence="2 7">Belongs to the SurE nucleotidase family.</text>
</comment>
<evidence type="ECO:0000313" key="9">
    <source>
        <dbReference type="EMBL" id="ERJ91960.1"/>
    </source>
</evidence>
<dbReference type="PANTHER" id="PTHR30457:SF12">
    <property type="entry name" value="5'_3'-NUCLEOTIDASE SURE"/>
    <property type="match status" value="1"/>
</dbReference>
<comment type="caution">
    <text evidence="9">The sequence shown here is derived from an EMBL/GenBank/DDBJ whole genome shotgun (WGS) entry which is preliminary data.</text>
</comment>
<dbReference type="HAMAP" id="MF_00060">
    <property type="entry name" value="SurE"/>
    <property type="match status" value="1"/>
</dbReference>
<dbReference type="Gene3D" id="3.40.1210.10">
    <property type="entry name" value="Survival protein SurE-like phosphatase/nucleotidase"/>
    <property type="match status" value="1"/>
</dbReference>
<protein>
    <recommendedName>
        <fullName evidence="7">5'-nucleotidase SurE</fullName>
        <ecNumber evidence="7">3.1.3.5</ecNumber>
    </recommendedName>
    <alternativeName>
        <fullName evidence="7">Nucleoside 5'-monophosphate phosphohydrolase</fullName>
    </alternativeName>
</protein>
<comment type="subcellular location">
    <subcellularLocation>
        <location evidence="7">Cytoplasm</location>
    </subcellularLocation>
</comment>
<dbReference type="RefSeq" id="WP_021687819.1">
    <property type="nucleotide sequence ID" value="NZ_KI260569.1"/>
</dbReference>
<evidence type="ECO:0000256" key="7">
    <source>
        <dbReference type="HAMAP-Rule" id="MF_00060"/>
    </source>
</evidence>
<comment type="catalytic activity">
    <reaction evidence="1 7">
        <text>a ribonucleoside 5'-phosphate + H2O = a ribonucleoside + phosphate</text>
        <dbReference type="Rhea" id="RHEA:12484"/>
        <dbReference type="ChEBI" id="CHEBI:15377"/>
        <dbReference type="ChEBI" id="CHEBI:18254"/>
        <dbReference type="ChEBI" id="CHEBI:43474"/>
        <dbReference type="ChEBI" id="CHEBI:58043"/>
        <dbReference type="EC" id="3.1.3.5"/>
    </reaction>
</comment>
<feature type="domain" description="Survival protein SurE-like phosphatase/nucleotidase" evidence="8">
    <location>
        <begin position="3"/>
        <end position="181"/>
    </location>
</feature>
<proteinExistence type="inferred from homology"/>
<feature type="binding site" evidence="7">
    <location>
        <position position="39"/>
    </location>
    <ligand>
        <name>a divalent metal cation</name>
        <dbReference type="ChEBI" id="CHEBI:60240"/>
    </ligand>
</feature>
<feature type="binding site" evidence="7">
    <location>
        <position position="8"/>
    </location>
    <ligand>
        <name>a divalent metal cation</name>
        <dbReference type="ChEBI" id="CHEBI:60240"/>
    </ligand>
</feature>
<organism evidence="9 10">
    <name type="scientific">Treponema lecithinolyticum ATCC 700332</name>
    <dbReference type="NCBI Taxonomy" id="1321815"/>
    <lineage>
        <taxon>Bacteria</taxon>
        <taxon>Pseudomonadati</taxon>
        <taxon>Spirochaetota</taxon>
        <taxon>Spirochaetia</taxon>
        <taxon>Spirochaetales</taxon>
        <taxon>Treponemataceae</taxon>
        <taxon>Treponema</taxon>
    </lineage>
</organism>
<dbReference type="Pfam" id="PF01975">
    <property type="entry name" value="SurE"/>
    <property type="match status" value="1"/>
</dbReference>
<dbReference type="SUPFAM" id="SSF64167">
    <property type="entry name" value="SurE-like"/>
    <property type="match status" value="1"/>
</dbReference>
<dbReference type="InterPro" id="IPR002828">
    <property type="entry name" value="SurE-like_Pase/nucleotidase"/>
</dbReference>